<gene>
    <name evidence="1" type="ORF">OCBIM_22001285mg</name>
</gene>
<name>A0A0L8HZH3_OCTBM</name>
<dbReference type="AlphaFoldDB" id="A0A0L8HZH3"/>
<evidence type="ECO:0000313" key="1">
    <source>
        <dbReference type="EMBL" id="KOF94638.1"/>
    </source>
</evidence>
<dbReference type="EMBL" id="KQ416918">
    <property type="protein sequence ID" value="KOF94638.1"/>
    <property type="molecule type" value="Genomic_DNA"/>
</dbReference>
<evidence type="ECO:0008006" key="2">
    <source>
        <dbReference type="Google" id="ProtNLM"/>
    </source>
</evidence>
<organism evidence="1">
    <name type="scientific">Octopus bimaculoides</name>
    <name type="common">California two-spotted octopus</name>
    <dbReference type="NCBI Taxonomy" id="37653"/>
    <lineage>
        <taxon>Eukaryota</taxon>
        <taxon>Metazoa</taxon>
        <taxon>Spiralia</taxon>
        <taxon>Lophotrochozoa</taxon>
        <taxon>Mollusca</taxon>
        <taxon>Cephalopoda</taxon>
        <taxon>Coleoidea</taxon>
        <taxon>Octopodiformes</taxon>
        <taxon>Octopoda</taxon>
        <taxon>Incirrata</taxon>
        <taxon>Octopodidae</taxon>
        <taxon>Octopus</taxon>
    </lineage>
</organism>
<sequence>MNKANLLSDKQYGFQSSSSIFDIFTFITYRVNSALDHKFGFRVFTLHISKVFDKVCHRELLHILTSCDISSGSLFHQQVSNVMTSYI</sequence>
<reference evidence="1" key="1">
    <citation type="submission" date="2015-07" db="EMBL/GenBank/DDBJ databases">
        <title>MeaNS - Measles Nucleotide Surveillance Program.</title>
        <authorList>
            <person name="Tran T."/>
            <person name="Druce J."/>
        </authorList>
    </citation>
    <scope>NUCLEOTIDE SEQUENCE</scope>
    <source>
        <strain evidence="1">UCB-OBI-ISO-001</strain>
        <tissue evidence="1">Gonad</tissue>
    </source>
</reference>
<protein>
    <recommendedName>
        <fullName evidence="2">Reverse transcriptase domain-containing protein</fullName>
    </recommendedName>
</protein>
<proteinExistence type="predicted"/>
<accession>A0A0L8HZH3</accession>